<dbReference type="Pfam" id="PF24883">
    <property type="entry name" value="NPHP3_N"/>
    <property type="match status" value="1"/>
</dbReference>
<dbReference type="InterPro" id="IPR056125">
    <property type="entry name" value="DUF7708"/>
</dbReference>
<gene>
    <name evidence="4" type="ORF">PG994_005998</name>
</gene>
<dbReference type="InterPro" id="IPR056884">
    <property type="entry name" value="NPHP3-like_N"/>
</dbReference>
<accession>A0ABR1VEU1</accession>
<name>A0ABR1VEU1_9PEZI</name>
<dbReference type="Pfam" id="PF24809">
    <property type="entry name" value="DUF7708"/>
    <property type="match status" value="1"/>
</dbReference>
<evidence type="ECO:0000313" key="5">
    <source>
        <dbReference type="Proteomes" id="UP001480595"/>
    </source>
</evidence>
<evidence type="ECO:0000313" key="4">
    <source>
        <dbReference type="EMBL" id="KAK8069382.1"/>
    </source>
</evidence>
<comment type="caution">
    <text evidence="4">The sequence shown here is derived from an EMBL/GenBank/DDBJ whole genome shotgun (WGS) entry which is preliminary data.</text>
</comment>
<dbReference type="RefSeq" id="XP_066716676.1">
    <property type="nucleotide sequence ID" value="XM_066857407.1"/>
</dbReference>
<proteinExistence type="predicted"/>
<protein>
    <submittedName>
        <fullName evidence="4">Uncharacterized protein</fullName>
    </submittedName>
</protein>
<dbReference type="EMBL" id="JAQQWL010000006">
    <property type="protein sequence ID" value="KAK8069382.1"/>
    <property type="molecule type" value="Genomic_DNA"/>
</dbReference>
<dbReference type="Proteomes" id="UP001480595">
    <property type="component" value="Unassembled WGS sequence"/>
</dbReference>
<evidence type="ECO:0000259" key="2">
    <source>
        <dbReference type="Pfam" id="PF24809"/>
    </source>
</evidence>
<keyword evidence="1" id="KW-0677">Repeat</keyword>
<keyword evidence="5" id="KW-1185">Reference proteome</keyword>
<organism evidence="4 5">
    <name type="scientific">Apiospora phragmitis</name>
    <dbReference type="NCBI Taxonomy" id="2905665"/>
    <lineage>
        <taxon>Eukaryota</taxon>
        <taxon>Fungi</taxon>
        <taxon>Dikarya</taxon>
        <taxon>Ascomycota</taxon>
        <taxon>Pezizomycotina</taxon>
        <taxon>Sordariomycetes</taxon>
        <taxon>Xylariomycetidae</taxon>
        <taxon>Amphisphaeriales</taxon>
        <taxon>Apiosporaceae</taxon>
        <taxon>Apiospora</taxon>
    </lineage>
</organism>
<evidence type="ECO:0000256" key="1">
    <source>
        <dbReference type="ARBA" id="ARBA00022737"/>
    </source>
</evidence>
<reference evidence="4 5" key="1">
    <citation type="submission" date="2023-01" db="EMBL/GenBank/DDBJ databases">
        <title>Analysis of 21 Apiospora genomes using comparative genomics revels a genus with tremendous synthesis potential of carbohydrate active enzymes and secondary metabolites.</title>
        <authorList>
            <person name="Sorensen T."/>
        </authorList>
    </citation>
    <scope>NUCLEOTIDE SEQUENCE [LARGE SCALE GENOMIC DNA]</scope>
    <source>
        <strain evidence="4 5">CBS 135458</strain>
    </source>
</reference>
<dbReference type="PANTHER" id="PTHR10039:SF14">
    <property type="entry name" value="NACHT DOMAIN-CONTAINING PROTEIN"/>
    <property type="match status" value="1"/>
</dbReference>
<dbReference type="GeneID" id="92090470"/>
<evidence type="ECO:0000259" key="3">
    <source>
        <dbReference type="Pfam" id="PF24883"/>
    </source>
</evidence>
<feature type="domain" description="DUF7708" evidence="2">
    <location>
        <begin position="58"/>
        <end position="195"/>
    </location>
</feature>
<feature type="domain" description="Nephrocystin 3-like N-terminal" evidence="3">
    <location>
        <begin position="251"/>
        <end position="311"/>
    </location>
</feature>
<dbReference type="PANTHER" id="PTHR10039">
    <property type="entry name" value="AMELOGENIN"/>
    <property type="match status" value="1"/>
</dbReference>
<sequence>MADNSAFDRALADFKAGLKKKDQETFKATTRESMLKEIEQLQKVQQSRRLGQNLARVKPFVEAMGQFGKVIEVFSNVSEMVAFVWGPMKLLLQIAGAFAKAFHELLDMYEKLGESIPMVLQFEKLFREDVNMRKMLSTMWKDILEFHRQALRYFQQPMWRQLFQATWDTYKSRFSPLIENIRGHGHLIQTQAALSQIESFRRDQDLRNAQFNEIKESHEAQRLTDLKAWLNPPMVEDDQYELSKIWKKYPGCGRWLFQNQSLKEWLNPLFPTIPPLLWMNGMPGAGRCFLSRLLLKYKDTLVPYFYEKFSNSPDPVLGSFAMIELLLDVALRNCTDAYIIIDGIDECDRDERRKIAQWFRNLVEDLQPPRQDRVRCLFVSQDDGIAQKDFKGLETVKIKRKDSRADIQTFSKISADEIQVATDILDELKAKVASRVE</sequence>